<name>A0ACB7IL32_PLECO</name>
<comment type="caution">
    <text evidence="1">The sequence shown here is derived from an EMBL/GenBank/DDBJ whole genome shotgun (WGS) entry which is preliminary data.</text>
</comment>
<dbReference type="Proteomes" id="UP000824881">
    <property type="component" value="Unassembled WGS sequence"/>
</dbReference>
<reference evidence="1 2" key="1">
    <citation type="journal article" date="2021" name="Appl. Environ. Microbiol.">
        <title>Genetic linkage and physical mapping for an oyster mushroom Pleurotus cornucopiae and QTL analysis for the trait cap color.</title>
        <authorList>
            <person name="Zhang Y."/>
            <person name="Gao W."/>
            <person name="Sonnenberg A."/>
            <person name="Chen Q."/>
            <person name="Zhang J."/>
            <person name="Huang C."/>
        </authorList>
    </citation>
    <scope>NUCLEOTIDE SEQUENCE [LARGE SCALE GENOMIC DNA]</scope>
    <source>
        <strain evidence="1">CCMSSC00406</strain>
    </source>
</reference>
<sequence length="607" mass="68964">MHVAGAPRRQHQWHPQEDTFADSLIPYYLQAKELNDEEAFFRAANRLLLDRFPPAKTNGVSKASGFNKMKRSLALRIEVSSLLRGRITKEFPVQGYWKDHMSIAADRERRRKDWLSVGGVPRHHQGFVTVGIGTIDCGNSKSRWPPSYPHPTYLLYRVCACVRGQLSDDFLLRSRSQVSIKEWQTLPSVGAGVVKAKRFVYHAKPAPHPRNTPSEDNTPVTPVIGFPQPFDPSDSHHLVPDVLELEKTRRRTAGVCLFESPTIHTHVKQDLPFLTWLPERDTFIKEFLWHEAAADDTAECPGCMEAVAGSYRCRLCFDKRLYCEECMVNQHQALPFHELEKWNSRFFERCSLQSLGLRLQLGHPIDRRCVRPMPSFGDVFTVITSHGLIPLLRYGLFPATTTDPRTAATFEVLRLFQMLTFGPKVSGYEFYQALMRLTNNLGGPVPDRYSAFMRIVREWRHIRLMKRMGRGHESSGVSGTNEGECAVLCPACPQPEKNLPSSWKEANESQQWIYALFLAIDANFRLKRLSASNDARDPSLNRGCAYFVEEAQYKDFLRERANTNIDEANTCNNYDAVKLASIRGGKGTTASGVGTIECSRHDMKCPV</sequence>
<organism evidence="1 2">
    <name type="scientific">Pleurotus cornucopiae</name>
    <name type="common">Cornucopia mushroom</name>
    <dbReference type="NCBI Taxonomy" id="5321"/>
    <lineage>
        <taxon>Eukaryota</taxon>
        <taxon>Fungi</taxon>
        <taxon>Dikarya</taxon>
        <taxon>Basidiomycota</taxon>
        <taxon>Agaricomycotina</taxon>
        <taxon>Agaricomycetes</taxon>
        <taxon>Agaricomycetidae</taxon>
        <taxon>Agaricales</taxon>
        <taxon>Pleurotineae</taxon>
        <taxon>Pleurotaceae</taxon>
        <taxon>Pleurotus</taxon>
    </lineage>
</organism>
<evidence type="ECO:0000313" key="1">
    <source>
        <dbReference type="EMBL" id="KAG9218385.1"/>
    </source>
</evidence>
<evidence type="ECO:0000313" key="2">
    <source>
        <dbReference type="Proteomes" id="UP000824881"/>
    </source>
</evidence>
<protein>
    <submittedName>
        <fullName evidence="1">Uncharacterized protein</fullName>
    </submittedName>
</protein>
<gene>
    <name evidence="1" type="ORF">CCMSSC00406_0007244</name>
</gene>
<accession>A0ACB7IL32</accession>
<keyword evidence="2" id="KW-1185">Reference proteome</keyword>
<dbReference type="EMBL" id="WQMT02000010">
    <property type="protein sequence ID" value="KAG9218385.1"/>
    <property type="molecule type" value="Genomic_DNA"/>
</dbReference>
<proteinExistence type="predicted"/>